<dbReference type="SMART" id="SM00065">
    <property type="entry name" value="GAF"/>
    <property type="match status" value="1"/>
</dbReference>
<keyword evidence="2" id="KW-0716">Sensory transduction</keyword>
<keyword evidence="1" id="KW-0600">Photoreceptor protein</keyword>
<dbReference type="GO" id="GO:0009881">
    <property type="term" value="F:photoreceptor activity"/>
    <property type="evidence" value="ECO:0007669"/>
    <property type="project" value="UniProtKB-KW"/>
</dbReference>
<name>H8Z584_9GAMM</name>
<sequence>MSEKPLQGFIDECEREQLHLTRFIQPSGLLLAGTAGDARIRHLSANAAEWLGRQPETLLGQALTDCFPEFPPDTTASDQAVRWMYPSADKQLFPGLCSGPAGLLDGWLSCNDNNWLLELEPALPESQRLAAYRPIPHRLFRMPSSESEWTRYGQFLADTLREATGFERVMIYRFRDDDSGEVITESLEPGLEPYLGLRYPASDIPQTARDLYLANSHRQIPDRRAEPVAILSETGPGETRSPLLDLSLSDLRAVSPVHLEYLKNMDVTASLSFSIVVGERLWGLIACHHREPRDLPLPLRERCVAMCQALSLAISGFQGAQRLLELSASEEYITRLHETMRQSDEDYARGHETDATPALGKLLLELVGASGAALVDGNSFTSFAQVPEPAAIRAQVAWLLEQSEEHIFATNHLPELFPPARAYVDRASGLLAVRVRHFSDPGERLFLWWRPEQPQTVTWAGDPRKSALSDQGQQMLSPRASFEHWVETTTGHSEPWSSSDLLRARKFRSLLLRDINADLLSP</sequence>
<dbReference type="GO" id="GO:0006355">
    <property type="term" value="P:regulation of DNA-templated transcription"/>
    <property type="evidence" value="ECO:0007669"/>
    <property type="project" value="InterPro"/>
</dbReference>
<dbReference type="InterPro" id="IPR029016">
    <property type="entry name" value="GAF-like_dom_sf"/>
</dbReference>
<reference evidence="6 7" key="2">
    <citation type="submission" date="2011-11" db="EMBL/GenBank/DDBJ databases">
        <authorList>
            <consortium name="US DOE Joint Genome Institute"/>
            <person name="Lucas S."/>
            <person name="Han J."/>
            <person name="Lapidus A."/>
            <person name="Cheng J.-F."/>
            <person name="Goodwin L."/>
            <person name="Pitluck S."/>
            <person name="Peters L."/>
            <person name="Ovchinnikova G."/>
            <person name="Zhang X."/>
            <person name="Detter J.C."/>
            <person name="Han C."/>
            <person name="Tapia R."/>
            <person name="Land M."/>
            <person name="Hauser L."/>
            <person name="Kyrpides N."/>
            <person name="Ivanova N."/>
            <person name="Pagani I."/>
            <person name="Vogl K."/>
            <person name="Liu Z."/>
            <person name="Overmann J."/>
            <person name="Frigaard N.-U."/>
            <person name="Bryant D."/>
            <person name="Woyke T."/>
        </authorList>
    </citation>
    <scope>NUCLEOTIDE SEQUENCE [LARGE SCALE GENOMIC DNA]</scope>
    <source>
        <strain evidence="6 7">970</strain>
    </source>
</reference>
<accession>H8Z584</accession>
<dbReference type="Gene3D" id="3.30.450.20">
    <property type="entry name" value="PAS domain"/>
    <property type="match status" value="1"/>
</dbReference>
<organism evidence="6 7">
    <name type="scientific">Thiorhodovibrio frisius</name>
    <dbReference type="NCBI Taxonomy" id="631362"/>
    <lineage>
        <taxon>Bacteria</taxon>
        <taxon>Pseudomonadati</taxon>
        <taxon>Pseudomonadota</taxon>
        <taxon>Gammaproteobacteria</taxon>
        <taxon>Chromatiales</taxon>
        <taxon>Chromatiaceae</taxon>
        <taxon>Thiorhodovibrio</taxon>
    </lineage>
</organism>
<dbReference type="PRINTS" id="PR01033">
    <property type="entry name" value="PHYTOCHROME"/>
</dbReference>
<reference evidence="7" key="1">
    <citation type="submission" date="2011-06" db="EMBL/GenBank/DDBJ databases">
        <authorList>
            <consortium name="US DOE Joint Genome Institute (JGI-PGF)"/>
            <person name="Lucas S."/>
            <person name="Han J."/>
            <person name="Lapidus A."/>
            <person name="Cheng J.-F."/>
            <person name="Goodwin L."/>
            <person name="Pitluck S."/>
            <person name="Peters L."/>
            <person name="Land M.L."/>
            <person name="Hauser L."/>
            <person name="Vogl K."/>
            <person name="Liu Z."/>
            <person name="Overmann J."/>
            <person name="Frigaard N.-U."/>
            <person name="Bryant D.A."/>
            <person name="Woyke T.J."/>
        </authorList>
    </citation>
    <scope>NUCLEOTIDE SEQUENCE [LARGE SCALE GENOMIC DNA]</scope>
    <source>
        <strain evidence="7">970</strain>
    </source>
</reference>
<dbReference type="InterPro" id="IPR001294">
    <property type="entry name" value="Phytochrome"/>
</dbReference>
<dbReference type="OrthoDB" id="9808408at2"/>
<dbReference type="GO" id="GO:0016301">
    <property type="term" value="F:kinase activity"/>
    <property type="evidence" value="ECO:0007669"/>
    <property type="project" value="UniProtKB-KW"/>
</dbReference>
<keyword evidence="6" id="KW-0418">Kinase</keyword>
<dbReference type="PROSITE" id="PS50046">
    <property type="entry name" value="PHYTOCHROME_2"/>
    <property type="match status" value="1"/>
</dbReference>
<protein>
    <submittedName>
        <fullName evidence="6">Bacteriophytochrome (Light-regulated signal transduction histidine kinase)</fullName>
    </submittedName>
</protein>
<evidence type="ECO:0000256" key="2">
    <source>
        <dbReference type="ARBA" id="ARBA00022606"/>
    </source>
</evidence>
<dbReference type="AlphaFoldDB" id="H8Z584"/>
<dbReference type="InterPro" id="IPR043150">
    <property type="entry name" value="Phytochrome_PHY_sf"/>
</dbReference>
<dbReference type="Proteomes" id="UP000002964">
    <property type="component" value="Unassembled WGS sequence"/>
</dbReference>
<evidence type="ECO:0000313" key="6">
    <source>
        <dbReference type="EMBL" id="EIC20491.1"/>
    </source>
</evidence>
<dbReference type="Gene3D" id="3.30.450.40">
    <property type="match status" value="1"/>
</dbReference>
<dbReference type="Pfam" id="PF08446">
    <property type="entry name" value="PAS_2"/>
    <property type="match status" value="1"/>
</dbReference>
<evidence type="ECO:0000313" key="7">
    <source>
        <dbReference type="Proteomes" id="UP000002964"/>
    </source>
</evidence>
<dbReference type="GO" id="GO:0009584">
    <property type="term" value="P:detection of visible light"/>
    <property type="evidence" value="ECO:0007669"/>
    <property type="project" value="InterPro"/>
</dbReference>
<evidence type="ECO:0000259" key="5">
    <source>
        <dbReference type="PROSITE" id="PS50046"/>
    </source>
</evidence>
<keyword evidence="7" id="KW-1185">Reference proteome</keyword>
<keyword evidence="3" id="KW-0157">Chromophore</keyword>
<evidence type="ECO:0000256" key="3">
    <source>
        <dbReference type="ARBA" id="ARBA00022991"/>
    </source>
</evidence>
<feature type="domain" description="Phytochrome chromophore attachment site" evidence="5">
    <location>
        <begin position="156"/>
        <end position="308"/>
    </location>
</feature>
<dbReference type="InterPro" id="IPR016132">
    <property type="entry name" value="Phyto_chromo_attachment"/>
</dbReference>
<dbReference type="InterPro" id="IPR003018">
    <property type="entry name" value="GAF"/>
</dbReference>
<proteinExistence type="predicted"/>
<dbReference type="STRING" id="631362.Thi970DRAFT_04129"/>
<keyword evidence="6" id="KW-0808">Transferase</keyword>
<evidence type="ECO:0000256" key="1">
    <source>
        <dbReference type="ARBA" id="ARBA00022543"/>
    </source>
</evidence>
<evidence type="ECO:0000256" key="4">
    <source>
        <dbReference type="ARBA" id="ARBA00023170"/>
    </source>
</evidence>
<dbReference type="InterPro" id="IPR035965">
    <property type="entry name" value="PAS-like_dom_sf"/>
</dbReference>
<gene>
    <name evidence="6" type="ORF">Thi970DRAFT_04129</name>
</gene>
<dbReference type="HOGENOM" id="CLU_000445_50_5_6"/>
<dbReference type="SUPFAM" id="SSF55781">
    <property type="entry name" value="GAF domain-like"/>
    <property type="match status" value="2"/>
</dbReference>
<keyword evidence="4" id="KW-0675">Receptor</keyword>
<dbReference type="EMBL" id="JH603170">
    <property type="protein sequence ID" value="EIC20491.1"/>
    <property type="molecule type" value="Genomic_DNA"/>
</dbReference>
<dbReference type="SUPFAM" id="SSF55785">
    <property type="entry name" value="PYP-like sensor domain (PAS domain)"/>
    <property type="match status" value="1"/>
</dbReference>
<dbReference type="Pfam" id="PF00360">
    <property type="entry name" value="PHY"/>
    <property type="match status" value="1"/>
</dbReference>
<dbReference type="Pfam" id="PF01590">
    <property type="entry name" value="GAF"/>
    <property type="match status" value="1"/>
</dbReference>
<dbReference type="InterPro" id="IPR013515">
    <property type="entry name" value="Phytochrome_cen-reg"/>
</dbReference>
<dbReference type="Gene3D" id="3.30.450.270">
    <property type="match status" value="1"/>
</dbReference>
<dbReference type="InterPro" id="IPR013654">
    <property type="entry name" value="PAS_2"/>
</dbReference>
<dbReference type="RefSeq" id="WP_009150894.1">
    <property type="nucleotide sequence ID" value="NZ_CP121471.1"/>
</dbReference>
<dbReference type="eggNOG" id="COG4251">
    <property type="taxonomic scope" value="Bacteria"/>
</dbReference>